<comment type="caution">
    <text evidence="2">The sequence shown here is derived from an EMBL/GenBank/DDBJ whole genome shotgun (WGS) entry which is preliminary data.</text>
</comment>
<organism evidence="2 3">
    <name type="scientific">Punica granatum</name>
    <name type="common">Pomegranate</name>
    <dbReference type="NCBI Taxonomy" id="22663"/>
    <lineage>
        <taxon>Eukaryota</taxon>
        <taxon>Viridiplantae</taxon>
        <taxon>Streptophyta</taxon>
        <taxon>Embryophyta</taxon>
        <taxon>Tracheophyta</taxon>
        <taxon>Spermatophyta</taxon>
        <taxon>Magnoliopsida</taxon>
        <taxon>eudicotyledons</taxon>
        <taxon>Gunneridae</taxon>
        <taxon>Pentapetalae</taxon>
        <taxon>rosids</taxon>
        <taxon>malvids</taxon>
        <taxon>Myrtales</taxon>
        <taxon>Lythraceae</taxon>
        <taxon>Punica</taxon>
    </lineage>
</organism>
<accession>A0A218XHD5</accession>
<evidence type="ECO:0000313" key="2">
    <source>
        <dbReference type="EMBL" id="OWM84160.1"/>
    </source>
</evidence>
<proteinExistence type="predicted"/>
<feature type="compositionally biased region" description="Low complexity" evidence="1">
    <location>
        <begin position="18"/>
        <end position="50"/>
    </location>
</feature>
<name>A0A218XHD5_PUNGR</name>
<evidence type="ECO:0000256" key="1">
    <source>
        <dbReference type="SAM" id="MobiDB-lite"/>
    </source>
</evidence>
<evidence type="ECO:0000313" key="3">
    <source>
        <dbReference type="Proteomes" id="UP000197138"/>
    </source>
</evidence>
<protein>
    <submittedName>
        <fullName evidence="2">Uncharacterized protein</fullName>
    </submittedName>
</protein>
<gene>
    <name evidence="2" type="ORF">CDL15_Pgr028152</name>
</gene>
<dbReference type="EMBL" id="MTKT01001774">
    <property type="protein sequence ID" value="OWM84160.1"/>
    <property type="molecule type" value="Genomic_DNA"/>
</dbReference>
<dbReference type="AlphaFoldDB" id="A0A218XHD5"/>
<dbReference type="Proteomes" id="UP000197138">
    <property type="component" value="Unassembled WGS sequence"/>
</dbReference>
<feature type="region of interest" description="Disordered" evidence="1">
    <location>
        <begin position="1"/>
        <end position="71"/>
    </location>
</feature>
<reference evidence="3" key="1">
    <citation type="journal article" date="2017" name="Plant J.">
        <title>The pomegranate (Punica granatum L.) genome and the genomics of punicalagin biosynthesis.</title>
        <authorList>
            <person name="Qin G."/>
            <person name="Xu C."/>
            <person name="Ming R."/>
            <person name="Tang H."/>
            <person name="Guyot R."/>
            <person name="Kramer E.M."/>
            <person name="Hu Y."/>
            <person name="Yi X."/>
            <person name="Qi Y."/>
            <person name="Xu X."/>
            <person name="Gao Z."/>
            <person name="Pan H."/>
            <person name="Jian J."/>
            <person name="Tian Y."/>
            <person name="Yue Z."/>
            <person name="Xu Y."/>
        </authorList>
    </citation>
    <scope>NUCLEOTIDE SEQUENCE [LARGE SCALE GENOMIC DNA]</scope>
    <source>
        <strain evidence="3">cv. Dabenzi</strain>
    </source>
</reference>
<sequence>MSSSRGLEGCGSRDAVESSRVAGSSSSLSLPRVEGSRVASSSSSLSLPRVEGSRSRSRARGSRPGGTQSRA</sequence>